<dbReference type="Gene3D" id="2.90.10.10">
    <property type="entry name" value="Bulb-type lectin domain"/>
    <property type="match status" value="1"/>
</dbReference>
<dbReference type="PROSITE" id="PS00108">
    <property type="entry name" value="PROTEIN_KINASE_ST"/>
    <property type="match status" value="1"/>
</dbReference>
<feature type="domain" description="Apple" evidence="21">
    <location>
        <begin position="343"/>
        <end position="418"/>
    </location>
</feature>
<feature type="domain" description="Bulb-type lectin" evidence="20">
    <location>
        <begin position="26"/>
        <end position="158"/>
    </location>
</feature>
<feature type="transmembrane region" description="Helical" evidence="18">
    <location>
        <begin position="436"/>
        <end position="459"/>
    </location>
</feature>
<comment type="similarity">
    <text evidence="17">Belongs to the protein kinase superfamily. Ser/Thr protein kinase family.</text>
</comment>
<dbReference type="InterPro" id="IPR000719">
    <property type="entry name" value="Prot_kinase_dom"/>
</dbReference>
<dbReference type="Pfam" id="PF01453">
    <property type="entry name" value="B_lectin"/>
    <property type="match status" value="1"/>
</dbReference>
<dbReference type="InterPro" id="IPR024171">
    <property type="entry name" value="SRK-like_kinase"/>
</dbReference>
<dbReference type="OMA" id="LGDCNCT"/>
<keyword evidence="11 18" id="KW-0472">Membrane</keyword>
<dbReference type="Pfam" id="PF00954">
    <property type="entry name" value="S_locus_glycop"/>
    <property type="match status" value="1"/>
</dbReference>
<evidence type="ECO:0000256" key="15">
    <source>
        <dbReference type="ARBA" id="ARBA00047899"/>
    </source>
</evidence>
<proteinExistence type="inferred from homology"/>
<evidence type="ECO:0000256" key="2">
    <source>
        <dbReference type="ARBA" id="ARBA00022527"/>
    </source>
</evidence>
<evidence type="ECO:0000256" key="5">
    <source>
        <dbReference type="ARBA" id="ARBA00022692"/>
    </source>
</evidence>
<name>A0A0J8B8G6_BETVV</name>
<dbReference type="InterPro" id="IPR036426">
    <property type="entry name" value="Bulb-type_lectin_dom_sf"/>
</dbReference>
<dbReference type="InterPro" id="IPR051343">
    <property type="entry name" value="G-type_lectin_kinases/EP1-like"/>
</dbReference>
<feature type="domain" description="Protein kinase" evidence="19">
    <location>
        <begin position="362"/>
        <end position="671"/>
    </location>
</feature>
<keyword evidence="4 17" id="KW-0808">Transferase</keyword>
<keyword evidence="9 17" id="KW-0067">ATP-binding</keyword>
<accession>A0A0J8B8G6</accession>
<dbReference type="SUPFAM" id="SSF51110">
    <property type="entry name" value="alpha-D-mannose-specific plant lectins"/>
    <property type="match status" value="1"/>
</dbReference>
<dbReference type="SMART" id="SM00220">
    <property type="entry name" value="S_TKc"/>
    <property type="match status" value="1"/>
</dbReference>
<dbReference type="GO" id="GO:0048544">
    <property type="term" value="P:recognition of pollen"/>
    <property type="evidence" value="ECO:0007669"/>
    <property type="project" value="InterPro"/>
</dbReference>
<evidence type="ECO:0000256" key="6">
    <source>
        <dbReference type="ARBA" id="ARBA00022729"/>
    </source>
</evidence>
<dbReference type="FunFam" id="1.10.510.10:FF:000537">
    <property type="entry name" value="Putative receptor-like protein kinase"/>
    <property type="match status" value="1"/>
</dbReference>
<sequence>MIGIIITKFLFHISILYLWFLLAFGTDSILPGQSISYNQTITSRNGVFELGFIPPESDCDYKSPECICTIFGIWYSKLAVLTTVWGPRIKHHDIWSHNSLQLTMSPYGNLQLSNGTESVALWSSRSSSEFNSTKLVLDNNGNLVIRSILDPNQIYWQSFDHPIGTWLPGAKVKFNRLANIEQAYLSSNYWSNFTFEMDPKTMKSIILKKNGIRYGACRLKGISFSCSLQLGWYNGEADMILHDHTTVSYVSNENETYFTYKLANSSTLTRFIIDDNGYFTQLMWSEDSKIWEVSKLRLSDAYCNQYAIYNHRRKHFSTCSSAIGPDSQRQPASEYGRHSLLQCHDGEKDGFILIHNASIAGSNNAEISQPGNPERCKRACMNDCSCPAYYYKDMCVAWNQSSFDLQYARGFDLYYRLARTYRLVITTTKRKNEPGFILLVLGATVGGMCLILTLLVLIWKNRSMKIHASKAVKGSLQHIFGEDHGILGWRARYQIGLGIAKGLAYLHEECRECIIHCDIKPENILLDENFNPKIGDFGLVKLLGRDFSQVLTTMRGTRGYLAPEWISGTAITSKADVYSYGMMLFEIISGKRNWSIRINEEDDYIPLQVMEKLTSDGEVINLLDNKLAGDANPEELIRACRVAGWCIQEDEKDRLSMVQVVQILEGVSEVINPPIPRFLQYVAQIPEDSTAYHTCTAG</sequence>
<evidence type="ECO:0000259" key="20">
    <source>
        <dbReference type="PROSITE" id="PS50927"/>
    </source>
</evidence>
<evidence type="ECO:0000256" key="1">
    <source>
        <dbReference type="ARBA" id="ARBA00004167"/>
    </source>
</evidence>
<comment type="catalytic activity">
    <reaction evidence="15 17">
        <text>L-threonyl-[protein] + ATP = O-phospho-L-threonyl-[protein] + ADP + H(+)</text>
        <dbReference type="Rhea" id="RHEA:46608"/>
        <dbReference type="Rhea" id="RHEA-COMP:11060"/>
        <dbReference type="Rhea" id="RHEA-COMP:11605"/>
        <dbReference type="ChEBI" id="CHEBI:15378"/>
        <dbReference type="ChEBI" id="CHEBI:30013"/>
        <dbReference type="ChEBI" id="CHEBI:30616"/>
        <dbReference type="ChEBI" id="CHEBI:61977"/>
        <dbReference type="ChEBI" id="CHEBI:456216"/>
        <dbReference type="EC" id="2.7.11.1"/>
    </reaction>
</comment>
<comment type="catalytic activity">
    <reaction evidence="16 17">
        <text>L-seryl-[protein] + ATP = O-phospho-L-seryl-[protein] + ADP + H(+)</text>
        <dbReference type="Rhea" id="RHEA:17989"/>
        <dbReference type="Rhea" id="RHEA-COMP:9863"/>
        <dbReference type="Rhea" id="RHEA-COMP:11604"/>
        <dbReference type="ChEBI" id="CHEBI:15378"/>
        <dbReference type="ChEBI" id="CHEBI:29999"/>
        <dbReference type="ChEBI" id="CHEBI:30616"/>
        <dbReference type="ChEBI" id="CHEBI:83421"/>
        <dbReference type="ChEBI" id="CHEBI:456216"/>
        <dbReference type="EC" id="2.7.11.1"/>
    </reaction>
</comment>
<dbReference type="Pfam" id="PF00069">
    <property type="entry name" value="Pkinase"/>
    <property type="match status" value="1"/>
</dbReference>
<dbReference type="PROSITE" id="PS50948">
    <property type="entry name" value="PAN"/>
    <property type="match status" value="1"/>
</dbReference>
<evidence type="ECO:0000256" key="11">
    <source>
        <dbReference type="ARBA" id="ARBA00023136"/>
    </source>
</evidence>
<dbReference type="CDD" id="cd01098">
    <property type="entry name" value="PAN_AP_plant"/>
    <property type="match status" value="1"/>
</dbReference>
<dbReference type="InterPro" id="IPR011009">
    <property type="entry name" value="Kinase-like_dom_sf"/>
</dbReference>
<dbReference type="EMBL" id="KQ090397">
    <property type="protein sequence ID" value="KMS96268.1"/>
    <property type="molecule type" value="Genomic_DNA"/>
</dbReference>
<evidence type="ECO:0000256" key="12">
    <source>
        <dbReference type="ARBA" id="ARBA00023157"/>
    </source>
</evidence>
<dbReference type="GO" id="GO:0004674">
    <property type="term" value="F:protein serine/threonine kinase activity"/>
    <property type="evidence" value="ECO:0007669"/>
    <property type="project" value="UniProtKB-KW"/>
</dbReference>
<evidence type="ECO:0000256" key="18">
    <source>
        <dbReference type="SAM" id="Phobius"/>
    </source>
</evidence>
<dbReference type="EC" id="2.7.11.1" evidence="17"/>
<reference evidence="22 23" key="1">
    <citation type="journal article" date="2014" name="Nature">
        <title>The genome of the recently domesticated crop plant sugar beet (Beta vulgaris).</title>
        <authorList>
            <person name="Dohm J.C."/>
            <person name="Minoche A.E."/>
            <person name="Holtgrawe D."/>
            <person name="Capella-Gutierrez S."/>
            <person name="Zakrzewski F."/>
            <person name="Tafer H."/>
            <person name="Rupp O."/>
            <person name="Sorensen T.R."/>
            <person name="Stracke R."/>
            <person name="Reinhardt R."/>
            <person name="Goesmann A."/>
            <person name="Kraft T."/>
            <person name="Schulz B."/>
            <person name="Stadler P.F."/>
            <person name="Schmidt T."/>
            <person name="Gabaldon T."/>
            <person name="Lehrach H."/>
            <person name="Weisshaar B."/>
            <person name="Himmelbauer H."/>
        </authorList>
    </citation>
    <scope>NUCLEOTIDE SEQUENCE [LARGE SCALE GENOMIC DNA]</scope>
    <source>
        <tissue evidence="22">Taproot</tissue>
    </source>
</reference>
<keyword evidence="13" id="KW-0675">Receptor</keyword>
<evidence type="ECO:0000313" key="22">
    <source>
        <dbReference type="EMBL" id="KMS96268.1"/>
    </source>
</evidence>
<organism evidence="22 23">
    <name type="scientific">Beta vulgaris subsp. vulgaris</name>
    <name type="common">Beet</name>
    <dbReference type="NCBI Taxonomy" id="3555"/>
    <lineage>
        <taxon>Eukaryota</taxon>
        <taxon>Viridiplantae</taxon>
        <taxon>Streptophyta</taxon>
        <taxon>Embryophyta</taxon>
        <taxon>Tracheophyta</taxon>
        <taxon>Spermatophyta</taxon>
        <taxon>Magnoliopsida</taxon>
        <taxon>eudicotyledons</taxon>
        <taxon>Gunneridae</taxon>
        <taxon>Pentapetalae</taxon>
        <taxon>Caryophyllales</taxon>
        <taxon>Chenopodiaceae</taxon>
        <taxon>Betoideae</taxon>
        <taxon>Beta</taxon>
    </lineage>
</organism>
<dbReference type="InterPro" id="IPR008271">
    <property type="entry name" value="Ser/Thr_kinase_AS"/>
</dbReference>
<keyword evidence="14" id="KW-0325">Glycoprotein</keyword>
<dbReference type="InterPro" id="IPR001480">
    <property type="entry name" value="Bulb-type_lectin_dom"/>
</dbReference>
<keyword evidence="6" id="KW-0732">Signal</keyword>
<evidence type="ECO:0000256" key="13">
    <source>
        <dbReference type="ARBA" id="ARBA00023170"/>
    </source>
</evidence>
<dbReference type="PANTHER" id="PTHR47976:SF116">
    <property type="entry name" value="RECEPTOR-LIKE SERINE_THREONINE-PROTEIN KINASE"/>
    <property type="match status" value="1"/>
</dbReference>
<evidence type="ECO:0000256" key="9">
    <source>
        <dbReference type="ARBA" id="ARBA00022840"/>
    </source>
</evidence>
<evidence type="ECO:0000256" key="14">
    <source>
        <dbReference type="ARBA" id="ARBA00023180"/>
    </source>
</evidence>
<dbReference type="OrthoDB" id="1560977at2759"/>
<keyword evidence="5 18" id="KW-0812">Transmembrane</keyword>
<dbReference type="Proteomes" id="UP000035740">
    <property type="component" value="Unassembled WGS sequence"/>
</dbReference>
<keyword evidence="3" id="KW-0245">EGF-like domain</keyword>
<evidence type="ECO:0000313" key="23">
    <source>
        <dbReference type="Proteomes" id="UP000035740"/>
    </source>
</evidence>
<keyword evidence="7 17" id="KW-0547">Nucleotide-binding</keyword>
<evidence type="ECO:0000256" key="7">
    <source>
        <dbReference type="ARBA" id="ARBA00022741"/>
    </source>
</evidence>
<dbReference type="PROSITE" id="PS50011">
    <property type="entry name" value="PROTEIN_KINASE_DOM"/>
    <property type="match status" value="1"/>
</dbReference>
<keyword evidence="2 17" id="KW-0723">Serine/threonine-protein kinase</keyword>
<evidence type="ECO:0000256" key="4">
    <source>
        <dbReference type="ARBA" id="ARBA00022679"/>
    </source>
</evidence>
<dbReference type="InterPro" id="IPR000858">
    <property type="entry name" value="S_locus_glycoprot_dom"/>
</dbReference>
<evidence type="ECO:0000259" key="19">
    <source>
        <dbReference type="PROSITE" id="PS50011"/>
    </source>
</evidence>
<evidence type="ECO:0000256" key="17">
    <source>
        <dbReference type="PIRNR" id="PIRNR000641"/>
    </source>
</evidence>
<dbReference type="SMART" id="SM00108">
    <property type="entry name" value="B_lectin"/>
    <property type="match status" value="1"/>
</dbReference>
<dbReference type="InterPro" id="IPR003609">
    <property type="entry name" value="Pan_app"/>
</dbReference>
<dbReference type="SMART" id="SM00473">
    <property type="entry name" value="PAN_AP"/>
    <property type="match status" value="1"/>
</dbReference>
<evidence type="ECO:0000259" key="21">
    <source>
        <dbReference type="PROSITE" id="PS50948"/>
    </source>
</evidence>
<dbReference type="AlphaFoldDB" id="A0A0J8B8G6"/>
<dbReference type="PANTHER" id="PTHR47976">
    <property type="entry name" value="G-TYPE LECTIN S-RECEPTOR-LIKE SERINE/THREONINE-PROTEIN KINASE SD2-5"/>
    <property type="match status" value="1"/>
</dbReference>
<dbReference type="SUPFAM" id="SSF56112">
    <property type="entry name" value="Protein kinase-like (PK-like)"/>
    <property type="match status" value="1"/>
</dbReference>
<dbReference type="Gramene" id="KMS96268">
    <property type="protein sequence ID" value="KMS96268"/>
    <property type="gene ID" value="BVRB_000730"/>
</dbReference>
<dbReference type="Pfam" id="PF08276">
    <property type="entry name" value="PAN_2"/>
    <property type="match status" value="1"/>
</dbReference>
<keyword evidence="10 18" id="KW-1133">Transmembrane helix</keyword>
<dbReference type="GO" id="GO:0005524">
    <property type="term" value="F:ATP binding"/>
    <property type="evidence" value="ECO:0007669"/>
    <property type="project" value="UniProtKB-KW"/>
</dbReference>
<dbReference type="Gene3D" id="1.10.510.10">
    <property type="entry name" value="Transferase(Phosphotransferase) domain 1"/>
    <property type="match status" value="1"/>
</dbReference>
<dbReference type="PIRSF" id="PIRSF000641">
    <property type="entry name" value="SRK"/>
    <property type="match status" value="1"/>
</dbReference>
<protein>
    <recommendedName>
        <fullName evidence="17">Receptor-like serine/threonine-protein kinase</fullName>
        <ecNumber evidence="17">2.7.11.1</ecNumber>
    </recommendedName>
</protein>
<gene>
    <name evidence="22" type="ORF">BVRB_000730</name>
</gene>
<evidence type="ECO:0000256" key="10">
    <source>
        <dbReference type="ARBA" id="ARBA00022989"/>
    </source>
</evidence>
<dbReference type="GO" id="GO:0016020">
    <property type="term" value="C:membrane"/>
    <property type="evidence" value="ECO:0007669"/>
    <property type="project" value="UniProtKB-SubCell"/>
</dbReference>
<comment type="subcellular location">
    <subcellularLocation>
        <location evidence="1">Membrane</location>
        <topology evidence="1">Single-pass membrane protein</topology>
    </subcellularLocation>
</comment>
<evidence type="ECO:0000256" key="3">
    <source>
        <dbReference type="ARBA" id="ARBA00022536"/>
    </source>
</evidence>
<evidence type="ECO:0000256" key="8">
    <source>
        <dbReference type="ARBA" id="ARBA00022777"/>
    </source>
</evidence>
<dbReference type="GO" id="GO:0106310">
    <property type="term" value="F:protein serine kinase activity"/>
    <property type="evidence" value="ECO:0007669"/>
    <property type="project" value="RHEA"/>
</dbReference>
<keyword evidence="23" id="KW-1185">Reference proteome</keyword>
<keyword evidence="12" id="KW-1015">Disulfide bond</keyword>
<keyword evidence="8 17" id="KW-0418">Kinase</keyword>
<evidence type="ECO:0000256" key="16">
    <source>
        <dbReference type="ARBA" id="ARBA00048679"/>
    </source>
</evidence>
<dbReference type="PROSITE" id="PS50927">
    <property type="entry name" value="BULB_LECTIN"/>
    <property type="match status" value="1"/>
</dbReference>